<proteinExistence type="inferred from homology"/>
<keyword evidence="2" id="KW-0560">Oxidoreductase</keyword>
<name>A0ABW5HSI3_9PSEU</name>
<gene>
    <name evidence="3" type="ORF">ACFSUT_05240</name>
</gene>
<organism evidence="3 4">
    <name type="scientific">Amycolatopsis albidoflavus</name>
    <dbReference type="NCBI Taxonomy" id="102226"/>
    <lineage>
        <taxon>Bacteria</taxon>
        <taxon>Bacillati</taxon>
        <taxon>Actinomycetota</taxon>
        <taxon>Actinomycetes</taxon>
        <taxon>Pseudonocardiales</taxon>
        <taxon>Pseudonocardiaceae</taxon>
        <taxon>Amycolatopsis</taxon>
    </lineage>
</organism>
<sequence>MTMNLLGMPRRRHTEFRLFGGAIVDLFYPGISQVAVEEKAAHMPRGLALLDELLDERQAAPGDDLLSRMLHAQHNGETLTRDEVRSMVALLMSTASEPVGHLINVAMVNLLRHPEAMAEVRADASLIPAAVDEAYRYDGFGKLNLPRFPLEDVELSGVRIGKGQQVFGVFASASRDERAFPDAAVFDIHRDNRKSLLFGDGPHVCLGRWLSKVVVETMIEKLVTRFPAMRLSGEPVYTQNTFFRKMVSVPVEVGR</sequence>
<keyword evidence="2" id="KW-0349">Heme</keyword>
<dbReference type="InterPro" id="IPR036396">
    <property type="entry name" value="Cyt_P450_sf"/>
</dbReference>
<dbReference type="PRINTS" id="PR00359">
    <property type="entry name" value="BP450"/>
</dbReference>
<dbReference type="EMBL" id="JBHUKQ010000004">
    <property type="protein sequence ID" value="MFD2479666.1"/>
    <property type="molecule type" value="Genomic_DNA"/>
</dbReference>
<dbReference type="InterPro" id="IPR002397">
    <property type="entry name" value="Cyt_P450_B"/>
</dbReference>
<dbReference type="PANTHER" id="PTHR46696:SF1">
    <property type="entry name" value="CYTOCHROME P450 YJIB-RELATED"/>
    <property type="match status" value="1"/>
</dbReference>
<dbReference type="Pfam" id="PF00067">
    <property type="entry name" value="p450"/>
    <property type="match status" value="1"/>
</dbReference>
<dbReference type="RefSeq" id="WP_350564251.1">
    <property type="nucleotide sequence ID" value="NZ_JBHUKQ010000004.1"/>
</dbReference>
<keyword evidence="2" id="KW-0503">Monooxygenase</keyword>
<protein>
    <submittedName>
        <fullName evidence="3">Cytochrome P450</fullName>
    </submittedName>
</protein>
<keyword evidence="2" id="KW-0479">Metal-binding</keyword>
<evidence type="ECO:0000313" key="4">
    <source>
        <dbReference type="Proteomes" id="UP001597542"/>
    </source>
</evidence>
<accession>A0ABW5HSI3</accession>
<evidence type="ECO:0000256" key="2">
    <source>
        <dbReference type="RuleBase" id="RU000461"/>
    </source>
</evidence>
<comment type="caution">
    <text evidence="3">The sequence shown here is derived from an EMBL/GenBank/DDBJ whole genome shotgun (WGS) entry which is preliminary data.</text>
</comment>
<keyword evidence="2" id="KW-0408">Iron</keyword>
<evidence type="ECO:0000256" key="1">
    <source>
        <dbReference type="ARBA" id="ARBA00010617"/>
    </source>
</evidence>
<reference evidence="4" key="1">
    <citation type="journal article" date="2019" name="Int. J. Syst. Evol. Microbiol.">
        <title>The Global Catalogue of Microorganisms (GCM) 10K type strain sequencing project: providing services to taxonomists for standard genome sequencing and annotation.</title>
        <authorList>
            <consortium name="The Broad Institute Genomics Platform"/>
            <consortium name="The Broad Institute Genome Sequencing Center for Infectious Disease"/>
            <person name="Wu L."/>
            <person name="Ma J."/>
        </authorList>
    </citation>
    <scope>NUCLEOTIDE SEQUENCE [LARGE SCALE GENOMIC DNA]</scope>
    <source>
        <strain evidence="4">CGMCC 4.7638</strain>
    </source>
</reference>
<dbReference type="InterPro" id="IPR017972">
    <property type="entry name" value="Cyt_P450_CS"/>
</dbReference>
<dbReference type="Gene3D" id="1.10.630.10">
    <property type="entry name" value="Cytochrome P450"/>
    <property type="match status" value="1"/>
</dbReference>
<evidence type="ECO:0000313" key="3">
    <source>
        <dbReference type="EMBL" id="MFD2479666.1"/>
    </source>
</evidence>
<dbReference type="PANTHER" id="PTHR46696">
    <property type="entry name" value="P450, PUTATIVE (EUROFUNG)-RELATED"/>
    <property type="match status" value="1"/>
</dbReference>
<dbReference type="PROSITE" id="PS00086">
    <property type="entry name" value="CYTOCHROME_P450"/>
    <property type="match status" value="1"/>
</dbReference>
<comment type="similarity">
    <text evidence="1 2">Belongs to the cytochrome P450 family.</text>
</comment>
<dbReference type="InterPro" id="IPR001128">
    <property type="entry name" value="Cyt_P450"/>
</dbReference>
<keyword evidence="4" id="KW-1185">Reference proteome</keyword>
<dbReference type="SUPFAM" id="SSF48264">
    <property type="entry name" value="Cytochrome P450"/>
    <property type="match status" value="1"/>
</dbReference>
<dbReference type="Proteomes" id="UP001597542">
    <property type="component" value="Unassembled WGS sequence"/>
</dbReference>